<evidence type="ECO:0000256" key="2">
    <source>
        <dbReference type="ARBA" id="ARBA00022723"/>
    </source>
</evidence>
<dbReference type="InParanoid" id="K2SW71"/>
<protein>
    <submittedName>
        <fullName evidence="4">Cytochrome P450 E-class group IV</fullName>
    </submittedName>
</protein>
<dbReference type="Proteomes" id="UP000007129">
    <property type="component" value="Unassembled WGS sequence"/>
</dbReference>
<reference evidence="4 5" key="1">
    <citation type="journal article" date="2012" name="BMC Genomics">
        <title>Tools to kill: Genome of one of the most destructive plant pathogenic fungi Macrophomina phaseolina.</title>
        <authorList>
            <person name="Islam M.S."/>
            <person name="Haque M.S."/>
            <person name="Islam M.M."/>
            <person name="Emdad E.M."/>
            <person name="Halim A."/>
            <person name="Hossen Q.M.M."/>
            <person name="Hossain M.Z."/>
            <person name="Ahmed B."/>
            <person name="Rahim S."/>
            <person name="Rahman M.S."/>
            <person name="Alam M.M."/>
            <person name="Hou S."/>
            <person name="Wan X."/>
            <person name="Saito J.A."/>
            <person name="Alam M."/>
        </authorList>
    </citation>
    <scope>NUCLEOTIDE SEQUENCE [LARGE SCALE GENOMIC DNA]</scope>
    <source>
        <strain evidence="4 5">MS6</strain>
    </source>
</reference>
<dbReference type="Gene3D" id="1.10.630.10">
    <property type="entry name" value="Cytochrome P450"/>
    <property type="match status" value="1"/>
</dbReference>
<comment type="caution">
    <text evidence="4">The sequence shown here is derived from an EMBL/GenBank/DDBJ whole genome shotgun (WGS) entry which is preliminary data.</text>
</comment>
<evidence type="ECO:0000256" key="3">
    <source>
        <dbReference type="ARBA" id="ARBA00023004"/>
    </source>
</evidence>
<name>K2SW71_MACPH</name>
<dbReference type="VEuPathDB" id="FungiDB:MPH_01859"/>
<dbReference type="GO" id="GO:0004497">
    <property type="term" value="F:monooxygenase activity"/>
    <property type="evidence" value="ECO:0007669"/>
    <property type="project" value="InterPro"/>
</dbReference>
<organism evidence="4 5">
    <name type="scientific">Macrophomina phaseolina (strain MS6)</name>
    <name type="common">Charcoal rot fungus</name>
    <dbReference type="NCBI Taxonomy" id="1126212"/>
    <lineage>
        <taxon>Eukaryota</taxon>
        <taxon>Fungi</taxon>
        <taxon>Dikarya</taxon>
        <taxon>Ascomycota</taxon>
        <taxon>Pezizomycotina</taxon>
        <taxon>Dothideomycetes</taxon>
        <taxon>Dothideomycetes incertae sedis</taxon>
        <taxon>Botryosphaeriales</taxon>
        <taxon>Botryosphaeriaceae</taxon>
        <taxon>Macrophomina</taxon>
    </lineage>
</organism>
<dbReference type="GO" id="GO:0016705">
    <property type="term" value="F:oxidoreductase activity, acting on paired donors, with incorporation or reduction of molecular oxygen"/>
    <property type="evidence" value="ECO:0007669"/>
    <property type="project" value="InterPro"/>
</dbReference>
<dbReference type="GO" id="GO:0005506">
    <property type="term" value="F:iron ion binding"/>
    <property type="evidence" value="ECO:0007669"/>
    <property type="project" value="InterPro"/>
</dbReference>
<dbReference type="eggNOG" id="KOG0684">
    <property type="taxonomic scope" value="Eukaryota"/>
</dbReference>
<accession>K2SW71</accession>
<dbReference type="HOGENOM" id="CLU_1652479_0_0_1"/>
<gene>
    <name evidence="4" type="ORF">MPH_01859</name>
</gene>
<keyword evidence="2" id="KW-0479">Metal-binding</keyword>
<dbReference type="EMBL" id="AHHD01000076">
    <property type="protein sequence ID" value="EKG20825.1"/>
    <property type="molecule type" value="Genomic_DNA"/>
</dbReference>
<dbReference type="OrthoDB" id="1055148at2759"/>
<comment type="similarity">
    <text evidence="1">Belongs to the cytochrome P450 family.</text>
</comment>
<dbReference type="AlphaFoldDB" id="K2SW71"/>
<sequence length="160" mass="17448">MLLSFVAYAATGLVAAVTFHVLRQLFFFTKNEPPVVFHWFPLLGSTVSFGMDPLKFFADCKKKVSYLFIVCCGEESLTQSSMATSSPSSSSAKRQPSIWESMATSSFSTASSKMSMQKRSTAQSPLLSSAPMLSTIAQTRSSWSKRRSVSVRCATLTPAT</sequence>
<dbReference type="InterPro" id="IPR036396">
    <property type="entry name" value="Cyt_P450_sf"/>
</dbReference>
<evidence type="ECO:0000313" key="4">
    <source>
        <dbReference type="EMBL" id="EKG20825.1"/>
    </source>
</evidence>
<dbReference type="STRING" id="1126212.K2SW71"/>
<evidence type="ECO:0000256" key="1">
    <source>
        <dbReference type="ARBA" id="ARBA00010617"/>
    </source>
</evidence>
<keyword evidence="3" id="KW-0408">Iron</keyword>
<proteinExistence type="inferred from homology"/>
<evidence type="ECO:0000313" key="5">
    <source>
        <dbReference type="Proteomes" id="UP000007129"/>
    </source>
</evidence>
<dbReference type="PRINTS" id="PR00465">
    <property type="entry name" value="EP450IV"/>
</dbReference>
<dbReference type="GO" id="GO:0020037">
    <property type="term" value="F:heme binding"/>
    <property type="evidence" value="ECO:0007669"/>
    <property type="project" value="InterPro"/>
</dbReference>
<dbReference type="InterPro" id="IPR002403">
    <property type="entry name" value="Cyt_P450_E_grp-IV"/>
</dbReference>